<dbReference type="InterPro" id="IPR036264">
    <property type="entry name" value="Bact_exopeptidase_dim_dom"/>
</dbReference>
<dbReference type="GO" id="GO:0046872">
    <property type="term" value="F:metal ion binding"/>
    <property type="evidence" value="ECO:0007669"/>
    <property type="project" value="UniProtKB-KW"/>
</dbReference>
<name>A0A919FY50_9MICO</name>
<dbReference type="Pfam" id="PF01546">
    <property type="entry name" value="Peptidase_M20"/>
    <property type="match status" value="1"/>
</dbReference>
<feature type="binding site" evidence="1">
    <location>
        <position position="436"/>
    </location>
    <ligand>
        <name>Mn(2+)</name>
        <dbReference type="ChEBI" id="CHEBI:29035"/>
        <label>2</label>
    </ligand>
</feature>
<organism evidence="2 3">
    <name type="scientific">Promicromonospora soli</name>
    <dbReference type="NCBI Taxonomy" id="2035533"/>
    <lineage>
        <taxon>Bacteria</taxon>
        <taxon>Bacillati</taxon>
        <taxon>Actinomycetota</taxon>
        <taxon>Actinomycetes</taxon>
        <taxon>Micrococcales</taxon>
        <taxon>Promicromonosporaceae</taxon>
        <taxon>Promicromonospora</taxon>
    </lineage>
</organism>
<keyword evidence="3" id="KW-1185">Reference proteome</keyword>
<keyword evidence="1" id="KW-0479">Metal-binding</keyword>
<comment type="caution">
    <text evidence="2">The sequence shown here is derived from an EMBL/GenBank/DDBJ whole genome shotgun (WGS) entry which is preliminary data.</text>
</comment>
<dbReference type="Gene3D" id="3.40.630.10">
    <property type="entry name" value="Zn peptidases"/>
    <property type="match status" value="1"/>
</dbReference>
<dbReference type="PIRSF" id="PIRSF005962">
    <property type="entry name" value="Pept_M20D_amidohydro"/>
    <property type="match status" value="1"/>
</dbReference>
<protein>
    <submittedName>
        <fullName evidence="2">Peptidase</fullName>
    </submittedName>
</protein>
<dbReference type="InterPro" id="IPR002933">
    <property type="entry name" value="Peptidase_M20"/>
</dbReference>
<dbReference type="AlphaFoldDB" id="A0A919FY50"/>
<reference evidence="2" key="2">
    <citation type="submission" date="2020-09" db="EMBL/GenBank/DDBJ databases">
        <authorList>
            <person name="Sun Q."/>
            <person name="Zhou Y."/>
        </authorList>
    </citation>
    <scope>NUCLEOTIDE SEQUENCE</scope>
    <source>
        <strain evidence="2">CGMCC 4.7398</strain>
    </source>
</reference>
<dbReference type="SUPFAM" id="SSF55031">
    <property type="entry name" value="Bacterial exopeptidase dimerisation domain"/>
    <property type="match status" value="1"/>
</dbReference>
<keyword evidence="1" id="KW-0464">Manganese</keyword>
<dbReference type="EMBL" id="BNAS01000003">
    <property type="protein sequence ID" value="GHH73755.1"/>
    <property type="molecule type" value="Genomic_DNA"/>
</dbReference>
<evidence type="ECO:0000256" key="1">
    <source>
        <dbReference type="PIRSR" id="PIRSR005962-1"/>
    </source>
</evidence>
<gene>
    <name evidence="2" type="ORF">GCM10017772_26190</name>
</gene>
<dbReference type="PANTHER" id="PTHR11014:SF63">
    <property type="entry name" value="METALLOPEPTIDASE, PUTATIVE (AFU_ORTHOLOGUE AFUA_6G09600)-RELATED"/>
    <property type="match status" value="1"/>
</dbReference>
<feature type="binding site" evidence="1">
    <location>
        <position position="212"/>
    </location>
    <ligand>
        <name>Mn(2+)</name>
        <dbReference type="ChEBI" id="CHEBI:29035"/>
        <label>2</label>
    </ligand>
</feature>
<feature type="binding site" evidence="1">
    <location>
        <position position="176"/>
    </location>
    <ligand>
        <name>Mn(2+)</name>
        <dbReference type="ChEBI" id="CHEBI:29035"/>
        <label>2</label>
    </ligand>
</feature>
<feature type="binding site" evidence="1">
    <location>
        <position position="238"/>
    </location>
    <ligand>
        <name>Mn(2+)</name>
        <dbReference type="ChEBI" id="CHEBI:29035"/>
        <label>2</label>
    </ligand>
</feature>
<evidence type="ECO:0000313" key="3">
    <source>
        <dbReference type="Proteomes" id="UP000627369"/>
    </source>
</evidence>
<dbReference type="GO" id="GO:0016787">
    <property type="term" value="F:hydrolase activity"/>
    <property type="evidence" value="ECO:0007669"/>
    <property type="project" value="InterPro"/>
</dbReference>
<reference evidence="2" key="1">
    <citation type="journal article" date="2014" name="Int. J. Syst. Evol. Microbiol.">
        <title>Complete genome sequence of Corynebacterium casei LMG S-19264T (=DSM 44701T), isolated from a smear-ripened cheese.</title>
        <authorList>
            <consortium name="US DOE Joint Genome Institute (JGI-PGF)"/>
            <person name="Walter F."/>
            <person name="Albersmeier A."/>
            <person name="Kalinowski J."/>
            <person name="Ruckert C."/>
        </authorList>
    </citation>
    <scope>NUCLEOTIDE SEQUENCE</scope>
    <source>
        <strain evidence="2">CGMCC 4.7398</strain>
    </source>
</reference>
<dbReference type="Gene3D" id="3.30.70.360">
    <property type="match status" value="1"/>
</dbReference>
<dbReference type="InterPro" id="IPR017439">
    <property type="entry name" value="Amidohydrolase"/>
</dbReference>
<proteinExistence type="predicted"/>
<dbReference type="PANTHER" id="PTHR11014">
    <property type="entry name" value="PEPTIDASE M20 FAMILY MEMBER"/>
    <property type="match status" value="1"/>
</dbReference>
<accession>A0A919FY50</accession>
<evidence type="ECO:0000313" key="2">
    <source>
        <dbReference type="EMBL" id="GHH73755.1"/>
    </source>
</evidence>
<dbReference type="NCBIfam" id="TIGR01891">
    <property type="entry name" value="amidohydrolases"/>
    <property type="match status" value="1"/>
</dbReference>
<dbReference type="Proteomes" id="UP000627369">
    <property type="component" value="Unassembled WGS sequence"/>
</dbReference>
<dbReference type="SUPFAM" id="SSF53187">
    <property type="entry name" value="Zn-dependent exopeptidases"/>
    <property type="match status" value="1"/>
</dbReference>
<sequence length="460" mass="48887">MPVRLTIVHMVGRFVPNRVSRAGRRYRGHVNPTPQTDLAELDHIVSNDQMPVGDVPGGDVAAVIAGLAARVGELTDSLDAELIAFRRDVHSHPELSRKETRTTARVAERLRAAGLEPRLLPLPMSSGLVCDIGPDHGPDGEGRVGLRADLDALPLQETSGVEFASTHPGVAHACGHDVHTTVVLGAGLVLARLHQEGRLRRGVRLFFQPAEEVFPGGAEDIINRTSELDGVDRMAALHCDPKFDVGHVGTRIGPITSASDSVMVTISSPGGHTSRPHLTGDVVFALGQVITQTPAVLGRRLDPRSGVNLTWGAVQAGSTPNAIPSSGVVKGTLRCLDVRAWERSGELVREAVEQIVAPYEVSVSVTVTHGVPPVENQAEATGDLEAAIRDAIGLDAVQLTEQSMGGEDFAWFLRKVPGTMARLGVRTPGGRTYDLHQGDLVVDERAIGVGVRALAQFAAR</sequence>
<feature type="binding site" evidence="1">
    <location>
        <position position="174"/>
    </location>
    <ligand>
        <name>Mn(2+)</name>
        <dbReference type="ChEBI" id="CHEBI:29035"/>
        <label>2</label>
    </ligand>
</feature>
<comment type="cofactor">
    <cofactor evidence="1">
        <name>Mn(2+)</name>
        <dbReference type="ChEBI" id="CHEBI:29035"/>
    </cofactor>
    <text evidence="1">The Mn(2+) ion enhances activity.</text>
</comment>